<keyword evidence="3" id="KW-1003">Cell membrane</keyword>
<evidence type="ECO:0000256" key="7">
    <source>
        <dbReference type="SAM" id="Phobius"/>
    </source>
</evidence>
<evidence type="ECO:0000256" key="1">
    <source>
        <dbReference type="ARBA" id="ARBA00004651"/>
    </source>
</evidence>
<proteinExistence type="inferred from homology"/>
<dbReference type="InterPro" id="IPR032808">
    <property type="entry name" value="DoxX"/>
</dbReference>
<sequence length="139" mass="14391">MASSLPGISVAPLIGRILVALLFIPAGLGKIAGFSGTVAYVASSGLPLPALGAVIAIVVEVGLATALLVGWQARWAALLIALFTLAAAFFFHRFWAAPPDQQMMQNINFFKNVAIAGGLLFVYAFGPGAYSLDARSGRA</sequence>
<dbReference type="Proteomes" id="UP001152766">
    <property type="component" value="Unassembled WGS sequence"/>
</dbReference>
<evidence type="ECO:0000313" key="9">
    <source>
        <dbReference type="Proteomes" id="UP001152766"/>
    </source>
</evidence>
<evidence type="ECO:0000256" key="2">
    <source>
        <dbReference type="ARBA" id="ARBA00006679"/>
    </source>
</evidence>
<name>A0A9X4R3C0_9BURK</name>
<evidence type="ECO:0000313" key="8">
    <source>
        <dbReference type="EMBL" id="MDG0861225.1"/>
    </source>
</evidence>
<evidence type="ECO:0000256" key="4">
    <source>
        <dbReference type="ARBA" id="ARBA00022692"/>
    </source>
</evidence>
<feature type="transmembrane region" description="Helical" evidence="7">
    <location>
        <begin position="7"/>
        <end position="28"/>
    </location>
</feature>
<dbReference type="PANTHER" id="PTHR33452">
    <property type="entry name" value="OXIDOREDUCTASE CATD-RELATED"/>
    <property type="match status" value="1"/>
</dbReference>
<keyword evidence="5 7" id="KW-1133">Transmembrane helix</keyword>
<comment type="caution">
    <text evidence="8">The sequence shown here is derived from an EMBL/GenBank/DDBJ whole genome shotgun (WGS) entry which is preliminary data.</text>
</comment>
<dbReference type="RefSeq" id="WP_268148389.1">
    <property type="nucleotide sequence ID" value="NZ_JAPPUW010000004.1"/>
</dbReference>
<keyword evidence="9" id="KW-1185">Reference proteome</keyword>
<dbReference type="PANTHER" id="PTHR33452:SF1">
    <property type="entry name" value="INNER MEMBRANE PROTEIN YPHA-RELATED"/>
    <property type="match status" value="1"/>
</dbReference>
<organism evidence="8 9">
    <name type="scientific">Pelomonas aquatica</name>
    <dbReference type="NCBI Taxonomy" id="431058"/>
    <lineage>
        <taxon>Bacteria</taxon>
        <taxon>Pseudomonadati</taxon>
        <taxon>Pseudomonadota</taxon>
        <taxon>Betaproteobacteria</taxon>
        <taxon>Burkholderiales</taxon>
        <taxon>Sphaerotilaceae</taxon>
        <taxon>Roseateles</taxon>
    </lineage>
</organism>
<dbReference type="InterPro" id="IPR051907">
    <property type="entry name" value="DoxX-like_oxidoreductase"/>
</dbReference>
<evidence type="ECO:0000256" key="3">
    <source>
        <dbReference type="ARBA" id="ARBA00022475"/>
    </source>
</evidence>
<accession>A0A9X4R3C0</accession>
<feature type="transmembrane region" description="Helical" evidence="7">
    <location>
        <begin position="76"/>
        <end position="97"/>
    </location>
</feature>
<reference evidence="8" key="1">
    <citation type="submission" date="2019-02" db="EMBL/GenBank/DDBJ databases">
        <title>Draft genome of the type strain Pelomonas aquatica CCUG 52575T.</title>
        <authorList>
            <person name="Gomila M."/>
            <person name="Lalucat J."/>
        </authorList>
    </citation>
    <scope>NUCLEOTIDE SEQUENCE</scope>
    <source>
        <strain evidence="8">CCUG 52575</strain>
    </source>
</reference>
<comment type="similarity">
    <text evidence="2">Belongs to the DoxX family.</text>
</comment>
<keyword evidence="4 7" id="KW-0812">Transmembrane</keyword>
<comment type="subcellular location">
    <subcellularLocation>
        <location evidence="1">Cell membrane</location>
        <topology evidence="1">Multi-pass membrane protein</topology>
    </subcellularLocation>
</comment>
<dbReference type="GO" id="GO:0005886">
    <property type="term" value="C:plasma membrane"/>
    <property type="evidence" value="ECO:0007669"/>
    <property type="project" value="UniProtKB-SubCell"/>
</dbReference>
<feature type="transmembrane region" description="Helical" evidence="7">
    <location>
        <begin position="109"/>
        <end position="132"/>
    </location>
</feature>
<dbReference type="Pfam" id="PF07681">
    <property type="entry name" value="DoxX"/>
    <property type="match status" value="1"/>
</dbReference>
<evidence type="ECO:0000256" key="5">
    <source>
        <dbReference type="ARBA" id="ARBA00022989"/>
    </source>
</evidence>
<protein>
    <submittedName>
        <fullName evidence="8">DoxX family protein</fullName>
    </submittedName>
</protein>
<keyword evidence="6 7" id="KW-0472">Membrane</keyword>
<dbReference type="AlphaFoldDB" id="A0A9X4R3C0"/>
<gene>
    <name evidence="8" type="ORF">EXJ73_01890</name>
</gene>
<evidence type="ECO:0000256" key="6">
    <source>
        <dbReference type="ARBA" id="ARBA00023136"/>
    </source>
</evidence>
<dbReference type="EMBL" id="SGUG01000002">
    <property type="protein sequence ID" value="MDG0861225.1"/>
    <property type="molecule type" value="Genomic_DNA"/>
</dbReference>
<feature type="transmembrane region" description="Helical" evidence="7">
    <location>
        <begin position="48"/>
        <end position="69"/>
    </location>
</feature>